<keyword evidence="4" id="KW-1185">Reference proteome</keyword>
<dbReference type="PANTHER" id="PTHR31423:SF3">
    <property type="entry name" value="PROLYL-TRNA SYNTHETASE ASSOCIATED DOMAIN-CONTAINING PROTEIN 1-RELATED"/>
    <property type="match status" value="1"/>
</dbReference>
<evidence type="ECO:0000256" key="1">
    <source>
        <dbReference type="ARBA" id="ARBA00010201"/>
    </source>
</evidence>
<name>A0A1M5VQR5_9GAMM</name>
<comment type="similarity">
    <text evidence="1">Belongs to the PRORSD1 family.</text>
</comment>
<evidence type="ECO:0000313" key="3">
    <source>
        <dbReference type="EMBL" id="SHH77273.1"/>
    </source>
</evidence>
<feature type="domain" description="YbaK/aminoacyl-tRNA synthetase-associated" evidence="2">
    <location>
        <begin position="24"/>
        <end position="148"/>
    </location>
</feature>
<evidence type="ECO:0000313" key="4">
    <source>
        <dbReference type="Proteomes" id="UP000184268"/>
    </source>
</evidence>
<dbReference type="PANTHER" id="PTHR31423">
    <property type="entry name" value="YBAK DOMAIN-CONTAINING PROTEIN"/>
    <property type="match status" value="1"/>
</dbReference>
<dbReference type="Pfam" id="PF04073">
    <property type="entry name" value="tRNA_edit"/>
    <property type="match status" value="1"/>
</dbReference>
<dbReference type="EMBL" id="FQXG01000004">
    <property type="protein sequence ID" value="SHH77273.1"/>
    <property type="molecule type" value="Genomic_DNA"/>
</dbReference>
<dbReference type="SUPFAM" id="SSF55826">
    <property type="entry name" value="YbaK/ProRS associated domain"/>
    <property type="match status" value="1"/>
</dbReference>
<protein>
    <submittedName>
        <fullName evidence="3">Ala-tRNA(Pro) deacylase</fullName>
    </submittedName>
</protein>
<evidence type="ECO:0000259" key="2">
    <source>
        <dbReference type="Pfam" id="PF04073"/>
    </source>
</evidence>
<sequence>MNCPSHSLETLVSQLSLEITRYQHPPLHDCQEADRLALVRSGQRTKSLFLRDNYGKRHFLLITRHDKAVDLKALSRQQGVARLGFASAERLSRFLAVAPGHVSLLALNNDPSREVECWIDEALWTGEGLQCHPLDNQHTWVLSADAVRSLFQHWQRPLVCLAVPSL</sequence>
<dbReference type="AlphaFoldDB" id="A0A1M5VQR5"/>
<dbReference type="InterPro" id="IPR007214">
    <property type="entry name" value="YbaK/aa-tRNA-synth-assoc-dom"/>
</dbReference>
<organism evidence="3 4">
    <name type="scientific">Ferrimonas marina</name>
    <dbReference type="NCBI Taxonomy" id="299255"/>
    <lineage>
        <taxon>Bacteria</taxon>
        <taxon>Pseudomonadati</taxon>
        <taxon>Pseudomonadota</taxon>
        <taxon>Gammaproteobacteria</taxon>
        <taxon>Alteromonadales</taxon>
        <taxon>Ferrimonadaceae</taxon>
        <taxon>Ferrimonas</taxon>
    </lineage>
</organism>
<accession>A0A1M5VQR5</accession>
<dbReference type="GO" id="GO:0002161">
    <property type="term" value="F:aminoacyl-tRNA deacylase activity"/>
    <property type="evidence" value="ECO:0007669"/>
    <property type="project" value="InterPro"/>
</dbReference>
<proteinExistence type="inferred from homology"/>
<dbReference type="InterPro" id="IPR036754">
    <property type="entry name" value="YbaK/aa-tRNA-synt-asso_dom_sf"/>
</dbReference>
<dbReference type="Proteomes" id="UP000184268">
    <property type="component" value="Unassembled WGS sequence"/>
</dbReference>
<dbReference type="Gene3D" id="3.90.960.10">
    <property type="entry name" value="YbaK/aminoacyl-tRNA synthetase-associated domain"/>
    <property type="match status" value="1"/>
</dbReference>
<reference evidence="3 4" key="1">
    <citation type="submission" date="2016-11" db="EMBL/GenBank/DDBJ databases">
        <authorList>
            <person name="Jaros S."/>
            <person name="Januszkiewicz K."/>
            <person name="Wedrychowicz H."/>
        </authorList>
    </citation>
    <scope>NUCLEOTIDE SEQUENCE [LARGE SCALE GENOMIC DNA]</scope>
    <source>
        <strain evidence="3 4">DSM 16917</strain>
    </source>
</reference>
<dbReference type="InterPro" id="IPR040285">
    <property type="entry name" value="ProX/PRXD1"/>
</dbReference>
<dbReference type="RefSeq" id="WP_200804682.1">
    <property type="nucleotide sequence ID" value="NZ_FQXG01000004.1"/>
</dbReference>
<gene>
    <name evidence="3" type="ORF">SAMN02745129_2909</name>
</gene>